<protein>
    <recommendedName>
        <fullName evidence="2">Peptidase C45 hydrolase domain-containing protein</fullName>
    </recommendedName>
</protein>
<organism evidence="3 4">
    <name type="scientific">Mycolicibacterium frederiksbergense</name>
    <dbReference type="NCBI Taxonomy" id="117567"/>
    <lineage>
        <taxon>Bacteria</taxon>
        <taxon>Bacillati</taxon>
        <taxon>Actinomycetota</taxon>
        <taxon>Actinomycetes</taxon>
        <taxon>Mycobacteriales</taxon>
        <taxon>Mycobacteriaceae</taxon>
        <taxon>Mycolicibacterium</taxon>
    </lineage>
</organism>
<sequence>MTASVTRTFQSTETEPYARGAELGRAHAADVSRTVEHYRQLFASRGITDTDLAGYSAEALSAIESWSPSVAAEITGIAEGAALAVADIAMINARTEILARAGVRTAPECSTIVQLYDDHVIAQQNWDWYTIFEQDWFVWKFTTESGLAVETMTEFGVVGKAGCNSAGIGVLFNILHHDDDGQSMGVPVHVIARRVLAEATSVAESLSFIASARRSASTTMTIAFGGGPEVSAVCVETAPGDLGYVFADDQGLLVHTNHFLTAPLHHGDREHREHPDTVLRYDAIRRRLRKSLPATAATIEEALSDTTGGPLAVCCRPDPSQPTDFQYQTLAHLALDLANGRVAVTPYGPPSNRS</sequence>
<dbReference type="Gene3D" id="3.60.60.10">
    <property type="entry name" value="Penicillin V Acylase, Chain A"/>
    <property type="match status" value="1"/>
</dbReference>
<dbReference type="PANTHER" id="PTHR34180">
    <property type="entry name" value="PEPTIDASE C45"/>
    <property type="match status" value="1"/>
</dbReference>
<dbReference type="Pfam" id="PF03417">
    <property type="entry name" value="AAT"/>
    <property type="match status" value="1"/>
</dbReference>
<reference evidence="3 4" key="1">
    <citation type="submission" date="2023-04" db="EMBL/GenBank/DDBJ databases">
        <title>Forest soil microbial communities from Buena Vista Peninsula, Colon Province, Panama.</title>
        <authorList>
            <person name="Bouskill N."/>
        </authorList>
    </citation>
    <scope>NUCLEOTIDE SEQUENCE [LARGE SCALE GENOMIC DNA]</scope>
    <source>
        <strain evidence="3 4">AC80</strain>
    </source>
</reference>
<accession>A0ABT6KYZ8</accession>
<feature type="region of interest" description="Disordered" evidence="1">
    <location>
        <begin position="1"/>
        <end position="21"/>
    </location>
</feature>
<gene>
    <name evidence="3" type="ORF">M2272_002563</name>
</gene>
<dbReference type="PANTHER" id="PTHR34180:SF1">
    <property type="entry name" value="BETA-ALANYL-DOPAMINE_CARCININE HYDROLASE"/>
    <property type="match status" value="1"/>
</dbReference>
<name>A0ABT6KYZ8_9MYCO</name>
<evidence type="ECO:0000313" key="3">
    <source>
        <dbReference type="EMBL" id="MDH6195923.1"/>
    </source>
</evidence>
<dbReference type="RefSeq" id="WP_280832527.1">
    <property type="nucleotide sequence ID" value="NZ_JARXVE010000003.1"/>
</dbReference>
<dbReference type="Proteomes" id="UP001160130">
    <property type="component" value="Unassembled WGS sequence"/>
</dbReference>
<evidence type="ECO:0000259" key="2">
    <source>
        <dbReference type="Pfam" id="PF03417"/>
    </source>
</evidence>
<dbReference type="EMBL" id="JARXVE010000003">
    <property type="protein sequence ID" value="MDH6195923.1"/>
    <property type="molecule type" value="Genomic_DNA"/>
</dbReference>
<feature type="domain" description="Peptidase C45 hydrolase" evidence="2">
    <location>
        <begin position="121"/>
        <end position="316"/>
    </location>
</feature>
<dbReference type="InterPro" id="IPR047794">
    <property type="entry name" value="C45_proenzyme-like"/>
</dbReference>
<dbReference type="InterPro" id="IPR047801">
    <property type="entry name" value="Peptidase_C45"/>
</dbReference>
<dbReference type="NCBIfam" id="NF040521">
    <property type="entry name" value="C45_proenzyme"/>
    <property type="match status" value="1"/>
</dbReference>
<feature type="compositionally biased region" description="Polar residues" evidence="1">
    <location>
        <begin position="1"/>
        <end position="14"/>
    </location>
</feature>
<dbReference type="Gene3D" id="1.10.10.2120">
    <property type="match status" value="1"/>
</dbReference>
<dbReference type="InterPro" id="IPR005079">
    <property type="entry name" value="Peptidase_C45_hydrolase"/>
</dbReference>
<evidence type="ECO:0000256" key="1">
    <source>
        <dbReference type="SAM" id="MobiDB-lite"/>
    </source>
</evidence>
<comment type="caution">
    <text evidence="3">The sequence shown here is derived from an EMBL/GenBank/DDBJ whole genome shotgun (WGS) entry which is preliminary data.</text>
</comment>
<keyword evidence="4" id="KW-1185">Reference proteome</keyword>
<proteinExistence type="predicted"/>
<evidence type="ECO:0000313" key="4">
    <source>
        <dbReference type="Proteomes" id="UP001160130"/>
    </source>
</evidence>